<dbReference type="AlphaFoldDB" id="A0AAW1TRP5"/>
<protein>
    <submittedName>
        <fullName evidence="2">Uncharacterized protein</fullName>
    </submittedName>
</protein>
<evidence type="ECO:0000313" key="3">
    <source>
        <dbReference type="Proteomes" id="UP001431783"/>
    </source>
</evidence>
<sequence>MLKITSILILAALSQVNARNFGRVLGVNSAEDPFGIDKACQPLVVRPQTVPKPPAPTITVPAPPVQVPLTSLPPVAGPCYCRRPVVKPAVIPKPACRSVLRRRISSSNSCAYNNENNHEVYETVLGPLDGPVGGCAGNGYGDGFDPLGVGLYPAGAPSLIPGNLGYGLYSPNINGPYGASLSDTREQLKPADPVSVSIAYSLAQKAQNLKEDALSFGFRQIPKDVPAHRKGSRNIPEENLYSLNGAVVELKPVTTIAKSVDEEAAEQL</sequence>
<accession>A0AAW1TRP5</accession>
<reference evidence="2 3" key="1">
    <citation type="submission" date="2023-03" db="EMBL/GenBank/DDBJ databases">
        <title>Genome insight into feeding habits of ladybird beetles.</title>
        <authorList>
            <person name="Li H.-S."/>
            <person name="Huang Y.-H."/>
            <person name="Pang H."/>
        </authorList>
    </citation>
    <scope>NUCLEOTIDE SEQUENCE [LARGE SCALE GENOMIC DNA]</scope>
    <source>
        <strain evidence="2">SYSU_2023b</strain>
        <tissue evidence="2">Whole body</tissue>
    </source>
</reference>
<evidence type="ECO:0000256" key="1">
    <source>
        <dbReference type="SAM" id="SignalP"/>
    </source>
</evidence>
<gene>
    <name evidence="2" type="ORF">WA026_002548</name>
</gene>
<evidence type="ECO:0000313" key="2">
    <source>
        <dbReference type="EMBL" id="KAK9874196.1"/>
    </source>
</evidence>
<keyword evidence="1" id="KW-0732">Signal</keyword>
<dbReference type="Proteomes" id="UP001431783">
    <property type="component" value="Unassembled WGS sequence"/>
</dbReference>
<feature type="signal peptide" evidence="1">
    <location>
        <begin position="1"/>
        <end position="18"/>
    </location>
</feature>
<dbReference type="EMBL" id="JARQZJ010000031">
    <property type="protein sequence ID" value="KAK9874196.1"/>
    <property type="molecule type" value="Genomic_DNA"/>
</dbReference>
<organism evidence="2 3">
    <name type="scientific">Henosepilachna vigintioctopunctata</name>
    <dbReference type="NCBI Taxonomy" id="420089"/>
    <lineage>
        <taxon>Eukaryota</taxon>
        <taxon>Metazoa</taxon>
        <taxon>Ecdysozoa</taxon>
        <taxon>Arthropoda</taxon>
        <taxon>Hexapoda</taxon>
        <taxon>Insecta</taxon>
        <taxon>Pterygota</taxon>
        <taxon>Neoptera</taxon>
        <taxon>Endopterygota</taxon>
        <taxon>Coleoptera</taxon>
        <taxon>Polyphaga</taxon>
        <taxon>Cucujiformia</taxon>
        <taxon>Coccinelloidea</taxon>
        <taxon>Coccinellidae</taxon>
        <taxon>Epilachninae</taxon>
        <taxon>Epilachnini</taxon>
        <taxon>Henosepilachna</taxon>
    </lineage>
</organism>
<proteinExistence type="predicted"/>
<keyword evidence="3" id="KW-1185">Reference proteome</keyword>
<feature type="chain" id="PRO_5043351558" evidence="1">
    <location>
        <begin position="19"/>
        <end position="268"/>
    </location>
</feature>
<comment type="caution">
    <text evidence="2">The sequence shown here is derived from an EMBL/GenBank/DDBJ whole genome shotgun (WGS) entry which is preliminary data.</text>
</comment>
<name>A0AAW1TRP5_9CUCU</name>